<dbReference type="Gene3D" id="3.30.420.10">
    <property type="entry name" value="Ribonuclease H-like superfamily/Ribonuclease H"/>
    <property type="match status" value="1"/>
</dbReference>
<keyword evidence="2" id="KW-1185">Reference proteome</keyword>
<dbReference type="AlphaFoldDB" id="A0A4Y2FGI3"/>
<evidence type="ECO:0008006" key="3">
    <source>
        <dbReference type="Google" id="ProtNLM"/>
    </source>
</evidence>
<dbReference type="PANTHER" id="PTHR47326:SF1">
    <property type="entry name" value="HTH PSQ-TYPE DOMAIN-CONTAINING PROTEIN"/>
    <property type="match status" value="1"/>
</dbReference>
<accession>A0A4Y2FGI3</accession>
<organism evidence="1 2">
    <name type="scientific">Araneus ventricosus</name>
    <name type="common">Orbweaver spider</name>
    <name type="synonym">Epeira ventricosa</name>
    <dbReference type="NCBI Taxonomy" id="182803"/>
    <lineage>
        <taxon>Eukaryota</taxon>
        <taxon>Metazoa</taxon>
        <taxon>Ecdysozoa</taxon>
        <taxon>Arthropoda</taxon>
        <taxon>Chelicerata</taxon>
        <taxon>Arachnida</taxon>
        <taxon>Araneae</taxon>
        <taxon>Araneomorphae</taxon>
        <taxon>Entelegynae</taxon>
        <taxon>Araneoidea</taxon>
        <taxon>Araneidae</taxon>
        <taxon>Araneus</taxon>
    </lineage>
</organism>
<dbReference type="EMBL" id="BGPR01173654">
    <property type="protein sequence ID" value="GBM39626.1"/>
    <property type="molecule type" value="Genomic_DNA"/>
</dbReference>
<dbReference type="GO" id="GO:0003676">
    <property type="term" value="F:nucleic acid binding"/>
    <property type="evidence" value="ECO:0007669"/>
    <property type="project" value="InterPro"/>
</dbReference>
<gene>
    <name evidence="1" type="ORF">AVEN_271344_1</name>
</gene>
<name>A0A4Y2FGI3_ARAVE</name>
<dbReference type="Proteomes" id="UP000499080">
    <property type="component" value="Unassembled WGS sequence"/>
</dbReference>
<comment type="caution">
    <text evidence="1">The sequence shown here is derived from an EMBL/GenBank/DDBJ whole genome shotgun (WGS) entry which is preliminary data.</text>
</comment>
<evidence type="ECO:0000313" key="2">
    <source>
        <dbReference type="Proteomes" id="UP000499080"/>
    </source>
</evidence>
<dbReference type="PANTHER" id="PTHR47326">
    <property type="entry name" value="TRANSPOSABLE ELEMENT TC3 TRANSPOSASE-LIKE PROTEIN"/>
    <property type="match status" value="1"/>
</dbReference>
<evidence type="ECO:0000313" key="1">
    <source>
        <dbReference type="EMBL" id="GBM39626.1"/>
    </source>
</evidence>
<protein>
    <recommendedName>
        <fullName evidence="3">Transposable element Tc3 transposase</fullName>
    </recommendedName>
</protein>
<sequence length="140" mass="16436">MLQIFALPQIEELQPNIIFQQYGAPPHWSSEMRKVSDEKLPRRWIGRGGPIPWPPRSSDITPLDLFLWEYVENIIYQSPIRDTDELKSRITAAIQTVDSAMLHRTWLEISYRLDVLRATNGAHIEIVDEILQKKLCFFLY</sequence>
<dbReference type="InterPro" id="IPR036397">
    <property type="entry name" value="RNaseH_sf"/>
</dbReference>
<proteinExistence type="predicted"/>
<reference evidence="1 2" key="1">
    <citation type="journal article" date="2019" name="Sci. Rep.">
        <title>Orb-weaving spider Araneus ventricosus genome elucidates the spidroin gene catalogue.</title>
        <authorList>
            <person name="Kono N."/>
            <person name="Nakamura H."/>
            <person name="Ohtoshi R."/>
            <person name="Moran D.A.P."/>
            <person name="Shinohara A."/>
            <person name="Yoshida Y."/>
            <person name="Fujiwara M."/>
            <person name="Mori M."/>
            <person name="Tomita M."/>
            <person name="Arakawa K."/>
        </authorList>
    </citation>
    <scope>NUCLEOTIDE SEQUENCE [LARGE SCALE GENOMIC DNA]</scope>
</reference>
<dbReference type="OrthoDB" id="2288291at2759"/>